<accession>A0A653C8W7</accession>
<organism evidence="1 2">
    <name type="scientific">Callosobruchus maculatus</name>
    <name type="common">Southern cowpea weevil</name>
    <name type="synonym">Pulse bruchid</name>
    <dbReference type="NCBI Taxonomy" id="64391"/>
    <lineage>
        <taxon>Eukaryota</taxon>
        <taxon>Metazoa</taxon>
        <taxon>Ecdysozoa</taxon>
        <taxon>Arthropoda</taxon>
        <taxon>Hexapoda</taxon>
        <taxon>Insecta</taxon>
        <taxon>Pterygota</taxon>
        <taxon>Neoptera</taxon>
        <taxon>Endopterygota</taxon>
        <taxon>Coleoptera</taxon>
        <taxon>Polyphaga</taxon>
        <taxon>Cucujiformia</taxon>
        <taxon>Chrysomeloidea</taxon>
        <taxon>Chrysomelidae</taxon>
        <taxon>Bruchinae</taxon>
        <taxon>Bruchini</taxon>
        <taxon>Callosobruchus</taxon>
    </lineage>
</organism>
<evidence type="ECO:0000313" key="2">
    <source>
        <dbReference type="Proteomes" id="UP000410492"/>
    </source>
</evidence>
<dbReference type="EMBL" id="CAACVG010007234">
    <property type="protein sequence ID" value="VEN44362.1"/>
    <property type="molecule type" value="Genomic_DNA"/>
</dbReference>
<protein>
    <submittedName>
        <fullName evidence="1">Uncharacterized protein</fullName>
    </submittedName>
</protein>
<name>A0A653C8W7_CALMS</name>
<dbReference type="AlphaFoldDB" id="A0A653C8W7"/>
<dbReference type="Proteomes" id="UP000410492">
    <property type="component" value="Unassembled WGS sequence"/>
</dbReference>
<dbReference type="OrthoDB" id="273147at2759"/>
<reference evidence="1 2" key="1">
    <citation type="submission" date="2019-01" db="EMBL/GenBank/DDBJ databases">
        <authorList>
            <person name="Sayadi A."/>
        </authorList>
    </citation>
    <scope>NUCLEOTIDE SEQUENCE [LARGE SCALE GENOMIC DNA]</scope>
</reference>
<proteinExistence type="predicted"/>
<sequence length="45" mass="4875">MHQACPNAQLATSGVSMSIQLMFPPSVAPPETLTNIRYTKRSLSV</sequence>
<keyword evidence="2" id="KW-1185">Reference proteome</keyword>
<evidence type="ECO:0000313" key="1">
    <source>
        <dbReference type="EMBL" id="VEN44362.1"/>
    </source>
</evidence>
<gene>
    <name evidence="1" type="ORF">CALMAC_LOCUS7188</name>
</gene>